<dbReference type="OrthoDB" id="4324715at2"/>
<dbReference type="PANTHER" id="PTHR10996">
    <property type="entry name" value="2-HYDROXYACID DEHYDROGENASE-RELATED"/>
    <property type="match status" value="1"/>
</dbReference>
<evidence type="ECO:0000256" key="1">
    <source>
        <dbReference type="ARBA" id="ARBA00023002"/>
    </source>
</evidence>
<feature type="domain" description="D-isomer specific 2-hydroxyacid dehydrogenase NAD-binding" evidence="3">
    <location>
        <begin position="99"/>
        <end position="265"/>
    </location>
</feature>
<dbReference type="Pfam" id="PF02826">
    <property type="entry name" value="2-Hacid_dh_C"/>
    <property type="match status" value="1"/>
</dbReference>
<proteinExistence type="predicted"/>
<evidence type="ECO:0000313" key="5">
    <source>
        <dbReference type="Proteomes" id="UP000243077"/>
    </source>
</evidence>
<organism evidence="4 5">
    <name type="scientific">Pontimonas salivibrio</name>
    <dbReference type="NCBI Taxonomy" id="1159327"/>
    <lineage>
        <taxon>Bacteria</taxon>
        <taxon>Bacillati</taxon>
        <taxon>Actinomycetota</taxon>
        <taxon>Actinomycetes</taxon>
        <taxon>Micrococcales</taxon>
        <taxon>Microbacteriaceae</taxon>
        <taxon>Pontimonas</taxon>
    </lineage>
</organism>
<dbReference type="PANTHER" id="PTHR10996:SF178">
    <property type="entry name" value="2-HYDROXYACID DEHYDROGENASE YGL185C-RELATED"/>
    <property type="match status" value="1"/>
</dbReference>
<evidence type="ECO:0000259" key="3">
    <source>
        <dbReference type="Pfam" id="PF02826"/>
    </source>
</evidence>
<dbReference type="InterPro" id="IPR036291">
    <property type="entry name" value="NAD(P)-bd_dom_sf"/>
</dbReference>
<keyword evidence="1" id="KW-0560">Oxidoreductase</keyword>
<dbReference type="InterPro" id="IPR029753">
    <property type="entry name" value="D-isomer_DH_CS"/>
</dbReference>
<dbReference type="GO" id="GO:0016618">
    <property type="term" value="F:hydroxypyruvate reductase [NAD(P)H] activity"/>
    <property type="evidence" value="ECO:0007669"/>
    <property type="project" value="TreeGrafter"/>
</dbReference>
<dbReference type="AlphaFoldDB" id="A0A2L2BRK8"/>
<accession>A0A2L2BRK8</accession>
<reference evidence="4 5" key="1">
    <citation type="submission" date="2018-02" db="EMBL/GenBank/DDBJ databases">
        <title>Complete genome of the streamlined marine actinobacterium Pontimonas salivibrio CL-TW6 adapted to coastal planktonic lifestype.</title>
        <authorList>
            <person name="Cho B.C."/>
            <person name="Hardies S.C."/>
            <person name="Jang G.I."/>
            <person name="Hwang C.Y."/>
        </authorList>
    </citation>
    <scope>NUCLEOTIDE SEQUENCE [LARGE SCALE GENOMIC DNA]</scope>
    <source>
        <strain evidence="4 5">CL-TW6</strain>
    </source>
</reference>
<keyword evidence="5" id="KW-1185">Reference proteome</keyword>
<dbReference type="GO" id="GO:0030267">
    <property type="term" value="F:glyoxylate reductase (NADPH) activity"/>
    <property type="evidence" value="ECO:0007669"/>
    <property type="project" value="TreeGrafter"/>
</dbReference>
<dbReference type="SUPFAM" id="SSF51735">
    <property type="entry name" value="NAD(P)-binding Rossmann-fold domains"/>
    <property type="match status" value="1"/>
</dbReference>
<dbReference type="GO" id="GO:0005829">
    <property type="term" value="C:cytosol"/>
    <property type="evidence" value="ECO:0007669"/>
    <property type="project" value="TreeGrafter"/>
</dbReference>
<dbReference type="EMBL" id="CP026923">
    <property type="protein sequence ID" value="AVG24305.1"/>
    <property type="molecule type" value="Genomic_DNA"/>
</dbReference>
<keyword evidence="2" id="KW-0520">NAD</keyword>
<protein>
    <submittedName>
        <fullName evidence="4">D-lactate dehydrogenase-like protein</fullName>
    </submittedName>
</protein>
<dbReference type="PROSITE" id="PS00671">
    <property type="entry name" value="D_2_HYDROXYACID_DH_3"/>
    <property type="match status" value="1"/>
</dbReference>
<dbReference type="Proteomes" id="UP000243077">
    <property type="component" value="Chromosome"/>
</dbReference>
<sequence>MNHVVWTQWSDLDVPDGITLLGPDTAPLDSDAIKDVTFYVPPYMTGHAGLAPVNSMPKLQYLQMPNAGYDDAIEYRREGLDICNARGVHDISTAELALTLTLSSLRGIDDFVRAQPSGDWLQGPRPSLAYKRVGLVGYGSIGKTIASLLAPFHVDLVPFNRSGSDGATTMDQLDSLLPTFDVVILILPATPETTKLFDAKRLSLMKDGALLVNVARGVIVDTDALVQELNSGRIRAALDVMDPEPLPADHPLWQVPGVIISPHVGGNSSAFEPGMRALLATQLDRLAQGQEPMNIVVRGMAGQE</sequence>
<evidence type="ECO:0000313" key="4">
    <source>
        <dbReference type="EMBL" id="AVG24305.1"/>
    </source>
</evidence>
<dbReference type="Gene3D" id="3.40.50.720">
    <property type="entry name" value="NAD(P)-binding Rossmann-like Domain"/>
    <property type="match status" value="2"/>
</dbReference>
<dbReference type="GO" id="GO:0051287">
    <property type="term" value="F:NAD binding"/>
    <property type="evidence" value="ECO:0007669"/>
    <property type="project" value="InterPro"/>
</dbReference>
<dbReference type="InterPro" id="IPR006140">
    <property type="entry name" value="D-isomer_DH_NAD-bd"/>
</dbReference>
<gene>
    <name evidence="4" type="ORF">C3B54_111362</name>
</gene>
<evidence type="ECO:0000256" key="2">
    <source>
        <dbReference type="ARBA" id="ARBA00023027"/>
    </source>
</evidence>
<dbReference type="RefSeq" id="WP_104913804.1">
    <property type="nucleotide sequence ID" value="NZ_CP026923.1"/>
</dbReference>
<dbReference type="KEGG" id="psai:C3B54_111362"/>
<dbReference type="InterPro" id="IPR050223">
    <property type="entry name" value="D-isomer_2-hydroxyacid_DH"/>
</dbReference>
<name>A0A2L2BRK8_9MICO</name>